<dbReference type="EMBL" id="JAGSPJ010000001">
    <property type="protein sequence ID" value="MBR7798561.1"/>
    <property type="molecule type" value="Genomic_DNA"/>
</dbReference>
<evidence type="ECO:0008006" key="3">
    <source>
        <dbReference type="Google" id="ProtNLM"/>
    </source>
</evidence>
<gene>
    <name evidence="1" type="ORF">KDM90_00870</name>
</gene>
<name>A0A941DZK6_9BURK</name>
<keyword evidence="2" id="KW-1185">Reference proteome</keyword>
<reference evidence="1" key="1">
    <citation type="submission" date="2021-04" db="EMBL/GenBank/DDBJ databases">
        <title>novel species isolated from subtropical streams in China.</title>
        <authorList>
            <person name="Lu H."/>
        </authorList>
    </citation>
    <scope>NUCLEOTIDE SEQUENCE</scope>
    <source>
        <strain evidence="1">FT137W</strain>
    </source>
</reference>
<proteinExistence type="predicted"/>
<comment type="caution">
    <text evidence="1">The sequence shown here is derived from an EMBL/GenBank/DDBJ whole genome shotgun (WGS) entry which is preliminary data.</text>
</comment>
<evidence type="ECO:0000313" key="2">
    <source>
        <dbReference type="Proteomes" id="UP000678545"/>
    </source>
</evidence>
<dbReference type="RefSeq" id="WP_212673730.1">
    <property type="nucleotide sequence ID" value="NZ_JAGSPJ010000001.1"/>
</dbReference>
<dbReference type="AlphaFoldDB" id="A0A941DZK6"/>
<sequence length="504" mass="59588">MELEQYPPIPELRGNYGPRFVEQRTCIELLPEVNWWPGKLRYYESPLSLAANFCALNCINLKEFQKFFGYTVGHEYSLTKEDLCRIASLLNEDIDIVESIFHTSVHLGDFDAYHVHGEKLYSDRVHYCPRCADSGYHSHLHELPWLKRCPFHLRSLELAQYTHVSASIASSRVSSTKKLMISRCRTWPRCEEIDPFISNARENVYLRLLLDWTRKSSEAAKEFSRGEFWNSDFFHQTGERSYNHLMGRLQKLESMPELIESLFVARGEKCHLETRHFPSSVRDEICRLRPNIPFWMIFAFFKDVAIRSHQPPPYMGKLRAVQDQIRRRHGECCCSWRREKAGWGYHWLKTDPDRRSNWRLLCPYEVALEELELEFGNKYNVLSKRKANDETYRFFQESKVMYDANLIEYTSEANVNADGYLCAYPQAWTCCEWKKTSPLQDLLNATADFEIDSAQFKINRWLDMIEKNRVHPSTRDEPGKCVRLRETDDGLLLIKWTHADWEEK</sequence>
<organism evidence="1 2">
    <name type="scientific">Undibacterium fentianense</name>
    <dbReference type="NCBI Taxonomy" id="2828728"/>
    <lineage>
        <taxon>Bacteria</taxon>
        <taxon>Pseudomonadati</taxon>
        <taxon>Pseudomonadota</taxon>
        <taxon>Betaproteobacteria</taxon>
        <taxon>Burkholderiales</taxon>
        <taxon>Oxalobacteraceae</taxon>
        <taxon>Undibacterium</taxon>
    </lineage>
</organism>
<evidence type="ECO:0000313" key="1">
    <source>
        <dbReference type="EMBL" id="MBR7798561.1"/>
    </source>
</evidence>
<dbReference type="Proteomes" id="UP000678545">
    <property type="component" value="Unassembled WGS sequence"/>
</dbReference>
<accession>A0A941DZK6</accession>
<protein>
    <recommendedName>
        <fullName evidence="3">TniQ protein</fullName>
    </recommendedName>
</protein>